<evidence type="ECO:0000256" key="3">
    <source>
        <dbReference type="ARBA" id="ARBA00022777"/>
    </source>
</evidence>
<name>A0A0F6W6S0_9BACT</name>
<evidence type="ECO:0000256" key="1">
    <source>
        <dbReference type="ARBA" id="ARBA00022679"/>
    </source>
</evidence>
<keyword evidence="1" id="KW-0808">Transferase</keyword>
<organism evidence="8 9">
    <name type="scientific">Sandaracinus amylolyticus</name>
    <dbReference type="NCBI Taxonomy" id="927083"/>
    <lineage>
        <taxon>Bacteria</taxon>
        <taxon>Pseudomonadati</taxon>
        <taxon>Myxococcota</taxon>
        <taxon>Polyangia</taxon>
        <taxon>Polyangiales</taxon>
        <taxon>Sandaracinaceae</taxon>
        <taxon>Sandaracinus</taxon>
    </lineage>
</organism>
<dbReference type="GO" id="GO:0004674">
    <property type="term" value="F:protein serine/threonine kinase activity"/>
    <property type="evidence" value="ECO:0007669"/>
    <property type="project" value="UniProtKB-KW"/>
</dbReference>
<keyword evidence="3 8" id="KW-0418">Kinase</keyword>
<dbReference type="InterPro" id="IPR011009">
    <property type="entry name" value="Kinase-like_dom_sf"/>
</dbReference>
<keyword evidence="6" id="KW-0812">Transmembrane</keyword>
<dbReference type="Gene3D" id="3.30.200.20">
    <property type="entry name" value="Phosphorylase Kinase, domain 1"/>
    <property type="match status" value="1"/>
</dbReference>
<evidence type="ECO:0000256" key="5">
    <source>
        <dbReference type="SAM" id="MobiDB-lite"/>
    </source>
</evidence>
<evidence type="ECO:0000313" key="8">
    <source>
        <dbReference type="EMBL" id="AKF08702.1"/>
    </source>
</evidence>
<reference evidence="8 9" key="1">
    <citation type="submission" date="2015-03" db="EMBL/GenBank/DDBJ databases">
        <title>Genome assembly of Sandaracinus amylolyticus DSM 53668.</title>
        <authorList>
            <person name="Sharma G."/>
            <person name="Subramanian S."/>
        </authorList>
    </citation>
    <scope>NUCLEOTIDE SEQUENCE [LARGE SCALE GENOMIC DNA]</scope>
    <source>
        <strain evidence="8 9">DSM 53668</strain>
    </source>
</reference>
<dbReference type="PROSITE" id="PS00109">
    <property type="entry name" value="PROTEIN_KINASE_TYR"/>
    <property type="match status" value="1"/>
</dbReference>
<dbReference type="Proteomes" id="UP000034883">
    <property type="component" value="Chromosome"/>
</dbReference>
<evidence type="ECO:0000256" key="6">
    <source>
        <dbReference type="SAM" id="Phobius"/>
    </source>
</evidence>
<keyword evidence="2" id="KW-0547">Nucleotide-binding</keyword>
<dbReference type="AlphaFoldDB" id="A0A0F6W6S0"/>
<dbReference type="RefSeq" id="WP_053235811.1">
    <property type="nucleotide sequence ID" value="NZ_CP011125.1"/>
</dbReference>
<dbReference type="Gene3D" id="1.10.510.10">
    <property type="entry name" value="Transferase(Phosphotransferase) domain 1"/>
    <property type="match status" value="1"/>
</dbReference>
<keyword evidence="8" id="KW-0723">Serine/threonine-protein kinase</keyword>
<accession>A0A0F6W6S0</accession>
<dbReference type="GO" id="GO:0005524">
    <property type="term" value="F:ATP binding"/>
    <property type="evidence" value="ECO:0007669"/>
    <property type="project" value="UniProtKB-KW"/>
</dbReference>
<gene>
    <name evidence="8" type="ORF">DB32_005851</name>
</gene>
<dbReference type="CDD" id="cd14014">
    <property type="entry name" value="STKc_PknB_like"/>
    <property type="match status" value="1"/>
</dbReference>
<feature type="domain" description="Protein kinase" evidence="7">
    <location>
        <begin position="30"/>
        <end position="308"/>
    </location>
</feature>
<dbReference type="STRING" id="927083.DB32_005851"/>
<dbReference type="Pfam" id="PF00069">
    <property type="entry name" value="Pkinase"/>
    <property type="match status" value="1"/>
</dbReference>
<feature type="transmembrane region" description="Helical" evidence="6">
    <location>
        <begin position="390"/>
        <end position="410"/>
    </location>
</feature>
<feature type="region of interest" description="Disordered" evidence="5">
    <location>
        <begin position="414"/>
        <end position="453"/>
    </location>
</feature>
<dbReference type="OrthoDB" id="5483207at2"/>
<evidence type="ECO:0000256" key="2">
    <source>
        <dbReference type="ARBA" id="ARBA00022741"/>
    </source>
</evidence>
<dbReference type="SUPFAM" id="SSF56112">
    <property type="entry name" value="Protein kinase-like (PK-like)"/>
    <property type="match status" value="1"/>
</dbReference>
<keyword evidence="9" id="KW-1185">Reference proteome</keyword>
<proteinExistence type="predicted"/>
<feature type="compositionally biased region" description="Pro residues" evidence="5">
    <location>
        <begin position="429"/>
        <end position="450"/>
    </location>
</feature>
<dbReference type="PROSITE" id="PS50011">
    <property type="entry name" value="PROTEIN_KINASE_DOM"/>
    <property type="match status" value="1"/>
</dbReference>
<evidence type="ECO:0000313" key="9">
    <source>
        <dbReference type="Proteomes" id="UP000034883"/>
    </source>
</evidence>
<evidence type="ECO:0000256" key="4">
    <source>
        <dbReference type="ARBA" id="ARBA00022840"/>
    </source>
</evidence>
<dbReference type="PANTHER" id="PTHR43289:SF6">
    <property type="entry name" value="SERINE_THREONINE-PROTEIN KINASE NEKL-3"/>
    <property type="match status" value="1"/>
</dbReference>
<keyword evidence="6" id="KW-1133">Transmembrane helix</keyword>
<protein>
    <submittedName>
        <fullName evidence="8">Serine/threonine protein kinase</fullName>
    </submittedName>
</protein>
<sequence length="544" mass="58740">MAVVVPLFREEPTGEITNPPREARRSLGRYRLRFELAQGGMATVYLAHTRGPMGVGKVVAIKVIHPHLAREQEFVEMFLDEARLAATINHPNVCGVIDFGEADGTYYMAMEYLQGEPLARVHRALKRNEQAPIEALPLFAARLVADAAEGLHAAHELVDVTGRPLGVIHRDVSPSNVFVTYDGAVRVVDFGIARAENRIHHTATGTVKGKFAYMAPEQMRGQSVDRRADVWALGVLLWETIALRRLFRRGSDPETVFAVAQDPVPRLTEVRPGTPVALDRIVQRALSREVDERYPTARAMAQDLEHFIAKHGGPFAIADASSWMHALFAKAMTRKTQLVQLAAQTDAPVPAAPLHDELDQESASLRVLSVPEMTAIDLAPRGAQSRARPIAAGALAAIVLGLVIIAVTTLRDSSREERASPSAARLAPSLPPPAAPPPEPVIAPPPPEPEPVAAAPVVPRAAQARLARIATSVSAPGRVAVVTTGAWADVYFRGERLGQTPGTFSLPAGRQTLELRPLGSGNRRVPVVVRAGETARVRVELSSE</sequence>
<dbReference type="InterPro" id="IPR000719">
    <property type="entry name" value="Prot_kinase_dom"/>
</dbReference>
<dbReference type="EMBL" id="CP011125">
    <property type="protein sequence ID" value="AKF08702.1"/>
    <property type="molecule type" value="Genomic_DNA"/>
</dbReference>
<keyword evidence="4" id="KW-0067">ATP-binding</keyword>
<keyword evidence="6" id="KW-0472">Membrane</keyword>
<dbReference type="InterPro" id="IPR008266">
    <property type="entry name" value="Tyr_kinase_AS"/>
</dbReference>
<evidence type="ECO:0000259" key="7">
    <source>
        <dbReference type="PROSITE" id="PS50011"/>
    </source>
</evidence>
<dbReference type="PANTHER" id="PTHR43289">
    <property type="entry name" value="MITOGEN-ACTIVATED PROTEIN KINASE KINASE KINASE 20-RELATED"/>
    <property type="match status" value="1"/>
</dbReference>
<dbReference type="KEGG" id="samy:DB32_005851"/>